<dbReference type="Pfam" id="PF03466">
    <property type="entry name" value="LysR_substrate"/>
    <property type="match status" value="1"/>
</dbReference>
<accession>A0A4P6JL02</accession>
<dbReference type="PROSITE" id="PS50931">
    <property type="entry name" value="HTH_LYSR"/>
    <property type="match status" value="1"/>
</dbReference>
<protein>
    <submittedName>
        <fullName evidence="6">LysR family transcriptional regulator</fullName>
    </submittedName>
</protein>
<comment type="similarity">
    <text evidence="1">Belongs to the LysR transcriptional regulatory family.</text>
</comment>
<gene>
    <name evidence="6" type="ORF">EPA93_07540</name>
</gene>
<evidence type="ECO:0000256" key="4">
    <source>
        <dbReference type="ARBA" id="ARBA00023163"/>
    </source>
</evidence>
<dbReference type="Pfam" id="PF00126">
    <property type="entry name" value="HTH_1"/>
    <property type="match status" value="1"/>
</dbReference>
<dbReference type="Proteomes" id="UP000290365">
    <property type="component" value="Chromosome"/>
</dbReference>
<dbReference type="KEGG" id="kbs:EPA93_07540"/>
<dbReference type="Gene3D" id="1.10.10.10">
    <property type="entry name" value="Winged helix-like DNA-binding domain superfamily/Winged helix DNA-binding domain"/>
    <property type="match status" value="1"/>
</dbReference>
<organism evidence="6 7">
    <name type="scientific">Ktedonosporobacter rubrisoli</name>
    <dbReference type="NCBI Taxonomy" id="2509675"/>
    <lineage>
        <taxon>Bacteria</taxon>
        <taxon>Bacillati</taxon>
        <taxon>Chloroflexota</taxon>
        <taxon>Ktedonobacteria</taxon>
        <taxon>Ktedonobacterales</taxon>
        <taxon>Ktedonosporobacteraceae</taxon>
        <taxon>Ktedonosporobacter</taxon>
    </lineage>
</organism>
<dbReference type="InterPro" id="IPR000847">
    <property type="entry name" value="LysR_HTH_N"/>
</dbReference>
<feature type="domain" description="HTH lysR-type" evidence="5">
    <location>
        <begin position="1"/>
        <end position="58"/>
    </location>
</feature>
<dbReference type="InterPro" id="IPR036388">
    <property type="entry name" value="WH-like_DNA-bd_sf"/>
</dbReference>
<dbReference type="PANTHER" id="PTHR30126:SF39">
    <property type="entry name" value="HTH-TYPE TRANSCRIPTIONAL REGULATOR CYSL"/>
    <property type="match status" value="1"/>
</dbReference>
<sequence>MNLHHLWIFYHVAHTQHITRAAEELYMSQPAVSQHMRTLEKELKQALLVRMGNKIYLTEAGKQLAEYAGRIFALVEDAEQAMQEFHGLQRGTLRIGASTTPGTYLLPRFLAAFQLRYPQIALNVTMKNTELIAELVSQYQLDLGFVAGEVVRAEIEQKKWQDDQLVFVGPLTKPLPSPCSIEQLQQLPLPLLLREKGSGTRAIIEQYFQHCGTTLPDVYIELNSAEMLKQAVIAGLGYAFIPQAALGSELQARQLELIPLAEGMPRRTLYSIFPREKQLSRAAQAFLDLLEEQPGKGNA</sequence>
<name>A0A4P6JL02_KTERU</name>
<keyword evidence="3" id="KW-0238">DNA-binding</keyword>
<evidence type="ECO:0000256" key="3">
    <source>
        <dbReference type="ARBA" id="ARBA00023125"/>
    </source>
</evidence>
<dbReference type="PRINTS" id="PR00039">
    <property type="entry name" value="HTHLYSR"/>
</dbReference>
<evidence type="ECO:0000256" key="1">
    <source>
        <dbReference type="ARBA" id="ARBA00009437"/>
    </source>
</evidence>
<proteinExistence type="inferred from homology"/>
<evidence type="ECO:0000259" key="5">
    <source>
        <dbReference type="PROSITE" id="PS50931"/>
    </source>
</evidence>
<evidence type="ECO:0000313" key="7">
    <source>
        <dbReference type="Proteomes" id="UP000290365"/>
    </source>
</evidence>
<keyword evidence="2" id="KW-0805">Transcription regulation</keyword>
<dbReference type="GO" id="GO:0003700">
    <property type="term" value="F:DNA-binding transcription factor activity"/>
    <property type="evidence" value="ECO:0007669"/>
    <property type="project" value="InterPro"/>
</dbReference>
<dbReference type="OrthoDB" id="9778774at2"/>
<dbReference type="Gene3D" id="3.40.190.290">
    <property type="match status" value="1"/>
</dbReference>
<dbReference type="AlphaFoldDB" id="A0A4P6JL02"/>
<dbReference type="EMBL" id="CP035758">
    <property type="protein sequence ID" value="QBD75868.1"/>
    <property type="molecule type" value="Genomic_DNA"/>
</dbReference>
<dbReference type="InterPro" id="IPR005119">
    <property type="entry name" value="LysR_subst-bd"/>
</dbReference>
<dbReference type="PANTHER" id="PTHR30126">
    <property type="entry name" value="HTH-TYPE TRANSCRIPTIONAL REGULATOR"/>
    <property type="match status" value="1"/>
</dbReference>
<dbReference type="FunFam" id="1.10.10.10:FF:000001">
    <property type="entry name" value="LysR family transcriptional regulator"/>
    <property type="match status" value="1"/>
</dbReference>
<dbReference type="RefSeq" id="WP_129886465.1">
    <property type="nucleotide sequence ID" value="NZ_CP035758.1"/>
</dbReference>
<dbReference type="InterPro" id="IPR036390">
    <property type="entry name" value="WH_DNA-bd_sf"/>
</dbReference>
<reference evidence="6 7" key="1">
    <citation type="submission" date="2019-01" db="EMBL/GenBank/DDBJ databases">
        <title>Ktedonosporobacter rubrisoli SCAWS-G2.</title>
        <authorList>
            <person name="Huang Y."/>
            <person name="Yan B."/>
        </authorList>
    </citation>
    <scope>NUCLEOTIDE SEQUENCE [LARGE SCALE GENOMIC DNA]</scope>
    <source>
        <strain evidence="6 7">SCAWS-G2</strain>
    </source>
</reference>
<evidence type="ECO:0000313" key="6">
    <source>
        <dbReference type="EMBL" id="QBD75868.1"/>
    </source>
</evidence>
<dbReference type="GO" id="GO:0000976">
    <property type="term" value="F:transcription cis-regulatory region binding"/>
    <property type="evidence" value="ECO:0007669"/>
    <property type="project" value="TreeGrafter"/>
</dbReference>
<keyword evidence="7" id="KW-1185">Reference proteome</keyword>
<evidence type="ECO:0000256" key="2">
    <source>
        <dbReference type="ARBA" id="ARBA00023015"/>
    </source>
</evidence>
<dbReference type="SUPFAM" id="SSF53850">
    <property type="entry name" value="Periplasmic binding protein-like II"/>
    <property type="match status" value="1"/>
</dbReference>
<dbReference type="SUPFAM" id="SSF46785">
    <property type="entry name" value="Winged helix' DNA-binding domain"/>
    <property type="match status" value="1"/>
</dbReference>
<keyword evidence="4" id="KW-0804">Transcription</keyword>